<keyword evidence="3" id="KW-1185">Reference proteome</keyword>
<reference evidence="2 3" key="1">
    <citation type="journal article" date="2018" name="Cell">
        <title>The Chara Genome: Secondary Complexity and Implications for Plant Terrestrialization.</title>
        <authorList>
            <person name="Nishiyama T."/>
            <person name="Sakayama H."/>
            <person name="Vries J.D."/>
            <person name="Buschmann H."/>
            <person name="Saint-Marcoux D."/>
            <person name="Ullrich K.K."/>
            <person name="Haas F.B."/>
            <person name="Vanderstraeten L."/>
            <person name="Becker D."/>
            <person name="Lang D."/>
            <person name="Vosolsobe S."/>
            <person name="Rombauts S."/>
            <person name="Wilhelmsson P.K.I."/>
            <person name="Janitza P."/>
            <person name="Kern R."/>
            <person name="Heyl A."/>
            <person name="Rumpler F."/>
            <person name="Villalobos L.I.A.C."/>
            <person name="Clay J.M."/>
            <person name="Skokan R."/>
            <person name="Toyoda A."/>
            <person name="Suzuki Y."/>
            <person name="Kagoshima H."/>
            <person name="Schijlen E."/>
            <person name="Tajeshwar N."/>
            <person name="Catarino B."/>
            <person name="Hetherington A.J."/>
            <person name="Saltykova A."/>
            <person name="Bonnot C."/>
            <person name="Breuninger H."/>
            <person name="Symeonidi A."/>
            <person name="Radhakrishnan G.V."/>
            <person name="Van Nieuwerburgh F."/>
            <person name="Deforce D."/>
            <person name="Chang C."/>
            <person name="Karol K.G."/>
            <person name="Hedrich R."/>
            <person name="Ulvskov P."/>
            <person name="Glockner G."/>
            <person name="Delwiche C.F."/>
            <person name="Petrasek J."/>
            <person name="Van de Peer Y."/>
            <person name="Friml J."/>
            <person name="Beilby M."/>
            <person name="Dolan L."/>
            <person name="Kohara Y."/>
            <person name="Sugano S."/>
            <person name="Fujiyama A."/>
            <person name="Delaux P.-M."/>
            <person name="Quint M."/>
            <person name="TheiBen G."/>
            <person name="Hagemann M."/>
            <person name="Harholt J."/>
            <person name="Dunand C."/>
            <person name="Zachgo S."/>
            <person name="Langdale J."/>
            <person name="Maumus F."/>
            <person name="Straeten D.V.D."/>
            <person name="Gould S.B."/>
            <person name="Rensing S.A."/>
        </authorList>
    </citation>
    <scope>NUCLEOTIDE SEQUENCE [LARGE SCALE GENOMIC DNA]</scope>
    <source>
        <strain evidence="2 3">S276</strain>
    </source>
</reference>
<comment type="caution">
    <text evidence="2">The sequence shown here is derived from an EMBL/GenBank/DDBJ whole genome shotgun (WGS) entry which is preliminary data.</text>
</comment>
<feature type="compositionally biased region" description="Gly residues" evidence="1">
    <location>
        <begin position="35"/>
        <end position="47"/>
    </location>
</feature>
<dbReference type="Gramene" id="GBG87615">
    <property type="protein sequence ID" value="GBG87615"/>
    <property type="gene ID" value="CBR_g45767"/>
</dbReference>
<feature type="compositionally biased region" description="Gly residues" evidence="1">
    <location>
        <begin position="167"/>
        <end position="178"/>
    </location>
</feature>
<evidence type="ECO:0000313" key="3">
    <source>
        <dbReference type="Proteomes" id="UP000265515"/>
    </source>
</evidence>
<dbReference type="OMA" id="WETRTYY"/>
<protein>
    <submittedName>
        <fullName evidence="2">Uncharacterized protein</fullName>
    </submittedName>
</protein>
<feature type="compositionally biased region" description="Basic and acidic residues" evidence="1">
    <location>
        <begin position="117"/>
        <end position="145"/>
    </location>
</feature>
<name>A0A388LZC0_CHABU</name>
<gene>
    <name evidence="2" type="ORF">CBR_g45767</name>
</gene>
<feature type="region of interest" description="Disordered" evidence="1">
    <location>
        <begin position="1"/>
        <end position="224"/>
    </location>
</feature>
<feature type="compositionally biased region" description="Basic and acidic residues" evidence="1">
    <location>
        <begin position="90"/>
        <end position="99"/>
    </location>
</feature>
<feature type="compositionally biased region" description="Basic and acidic residues" evidence="1">
    <location>
        <begin position="179"/>
        <end position="211"/>
    </location>
</feature>
<sequence length="285" mass="30827">MLGPRWKGRSRDGESGEVGMEVRKRRRRGRDVGIWSGGGGAEVGMGLGREKSGWRVGRGQDGSREKEEERSGCWDMVGMGVVKRGGSKSGEGKEARGRDTLGGVEKGEVGMGIARGRSREERAIEVGIGERSETRGGRERSRDGESGEVGKGVGKRRRRGRDVRIWSGGGGAEVGMGLGREKSGWRVGRGRDGSPEEGGRGRNDGRREKSGWESGEVAMEAGRPGASLRRAGFRLPSRCVFQRRRTASASSVVDATKRRCPVGSRVRHVQAPRWWVDVSGGGWTL</sequence>
<accession>A0A388LZC0</accession>
<dbReference type="Proteomes" id="UP000265515">
    <property type="component" value="Unassembled WGS sequence"/>
</dbReference>
<dbReference type="EMBL" id="BFEA01000622">
    <property type="protein sequence ID" value="GBG87615.1"/>
    <property type="molecule type" value="Genomic_DNA"/>
</dbReference>
<organism evidence="2 3">
    <name type="scientific">Chara braunii</name>
    <name type="common">Braun's stonewort</name>
    <dbReference type="NCBI Taxonomy" id="69332"/>
    <lineage>
        <taxon>Eukaryota</taxon>
        <taxon>Viridiplantae</taxon>
        <taxon>Streptophyta</taxon>
        <taxon>Charophyceae</taxon>
        <taxon>Charales</taxon>
        <taxon>Characeae</taxon>
        <taxon>Chara</taxon>
    </lineage>
</organism>
<dbReference type="AlphaFoldDB" id="A0A388LZC0"/>
<feature type="compositionally biased region" description="Basic and acidic residues" evidence="1">
    <location>
        <begin position="61"/>
        <end position="72"/>
    </location>
</feature>
<proteinExistence type="predicted"/>
<evidence type="ECO:0000313" key="2">
    <source>
        <dbReference type="EMBL" id="GBG87615.1"/>
    </source>
</evidence>
<evidence type="ECO:0000256" key="1">
    <source>
        <dbReference type="SAM" id="MobiDB-lite"/>
    </source>
</evidence>